<dbReference type="InterPro" id="IPR001647">
    <property type="entry name" value="HTH_TetR"/>
</dbReference>
<evidence type="ECO:0000313" key="6">
    <source>
        <dbReference type="EMBL" id="MCS0603606.1"/>
    </source>
</evidence>
<keyword evidence="7" id="KW-1185">Reference proteome</keyword>
<dbReference type="PANTHER" id="PTHR30055:SF220">
    <property type="entry name" value="TETR-FAMILY REGULATORY PROTEIN"/>
    <property type="match status" value="1"/>
</dbReference>
<dbReference type="InterPro" id="IPR009057">
    <property type="entry name" value="Homeodomain-like_sf"/>
</dbReference>
<reference evidence="6 7" key="1">
    <citation type="submission" date="2022-08" db="EMBL/GenBank/DDBJ databases">
        <authorList>
            <person name="Somphong A."/>
            <person name="Phongsopitanun W."/>
        </authorList>
    </citation>
    <scope>NUCLEOTIDE SEQUENCE [LARGE SCALE GENOMIC DNA]</scope>
    <source>
        <strain evidence="6 7">LP11</strain>
    </source>
</reference>
<evidence type="ECO:0000259" key="5">
    <source>
        <dbReference type="PROSITE" id="PS50977"/>
    </source>
</evidence>
<evidence type="ECO:0000313" key="7">
    <source>
        <dbReference type="Proteomes" id="UP001205612"/>
    </source>
</evidence>
<feature type="DNA-binding region" description="H-T-H motif" evidence="4">
    <location>
        <begin position="32"/>
        <end position="51"/>
    </location>
</feature>
<name>A0ABT2B532_9ACTN</name>
<gene>
    <name evidence="6" type="ORF">NX794_20655</name>
</gene>
<keyword evidence="3" id="KW-0804">Transcription</keyword>
<accession>A0ABT2B532</accession>
<protein>
    <submittedName>
        <fullName evidence="6">TetR/AcrR family transcriptional regulator</fullName>
    </submittedName>
</protein>
<evidence type="ECO:0000256" key="1">
    <source>
        <dbReference type="ARBA" id="ARBA00023015"/>
    </source>
</evidence>
<dbReference type="RefSeq" id="WP_258780084.1">
    <property type="nucleotide sequence ID" value="NZ_JANUGP010000015.1"/>
</dbReference>
<dbReference type="Pfam" id="PF13305">
    <property type="entry name" value="TetR_C_33"/>
    <property type="match status" value="1"/>
</dbReference>
<evidence type="ECO:0000256" key="3">
    <source>
        <dbReference type="ARBA" id="ARBA00023163"/>
    </source>
</evidence>
<dbReference type="SUPFAM" id="SSF46689">
    <property type="entry name" value="Homeodomain-like"/>
    <property type="match status" value="1"/>
</dbReference>
<evidence type="ECO:0000256" key="2">
    <source>
        <dbReference type="ARBA" id="ARBA00023125"/>
    </source>
</evidence>
<feature type="domain" description="HTH tetR-type" evidence="5">
    <location>
        <begin position="9"/>
        <end position="69"/>
    </location>
</feature>
<keyword evidence="1" id="KW-0805">Transcription regulation</keyword>
<dbReference type="PROSITE" id="PS50977">
    <property type="entry name" value="HTH_TETR_2"/>
    <property type="match status" value="1"/>
</dbReference>
<dbReference type="InterPro" id="IPR050109">
    <property type="entry name" value="HTH-type_TetR-like_transc_reg"/>
</dbReference>
<evidence type="ECO:0000256" key="4">
    <source>
        <dbReference type="PROSITE-ProRule" id="PRU00335"/>
    </source>
</evidence>
<dbReference type="SUPFAM" id="SSF48498">
    <property type="entry name" value="Tetracyclin repressor-like, C-terminal domain"/>
    <property type="match status" value="1"/>
</dbReference>
<dbReference type="InterPro" id="IPR025996">
    <property type="entry name" value="MT1864/Rv1816-like_C"/>
</dbReference>
<keyword evidence="2 4" id="KW-0238">DNA-binding</keyword>
<organism evidence="6 7">
    <name type="scientific">Streptomyces pyxinicus</name>
    <dbReference type="NCBI Taxonomy" id="2970331"/>
    <lineage>
        <taxon>Bacteria</taxon>
        <taxon>Bacillati</taxon>
        <taxon>Actinomycetota</taxon>
        <taxon>Actinomycetes</taxon>
        <taxon>Kitasatosporales</taxon>
        <taxon>Streptomycetaceae</taxon>
        <taxon>Streptomyces</taxon>
    </lineage>
</organism>
<proteinExistence type="predicted"/>
<dbReference type="Gene3D" id="1.10.357.10">
    <property type="entry name" value="Tetracycline Repressor, domain 2"/>
    <property type="match status" value="1"/>
</dbReference>
<dbReference type="Pfam" id="PF00440">
    <property type="entry name" value="TetR_N"/>
    <property type="match status" value="1"/>
</dbReference>
<dbReference type="EMBL" id="JANUGP010000015">
    <property type="protein sequence ID" value="MCS0603606.1"/>
    <property type="molecule type" value="Genomic_DNA"/>
</dbReference>
<comment type="caution">
    <text evidence="6">The sequence shown here is derived from an EMBL/GenBank/DDBJ whole genome shotgun (WGS) entry which is preliminary data.</text>
</comment>
<sequence length="197" mass="20869">MAEGSYHHGNLRSALLEQAEVVLARSGVAGLSLRGLARDLGVSHAAPTRHFRDRQAVLDALVVTGFTDLNRRMRAAAGTSGSVEERLGELGRVYVRFATERAALLGLMFAAKHEEDPGEELQRLGHLSLEIAAGLLAEAQQAGVVRPGDPVRLAQVAFSAVHGLAALAVGGLLDDTPVDEATDLMLEVLLTGLRVPR</sequence>
<dbReference type="InterPro" id="IPR036271">
    <property type="entry name" value="Tet_transcr_reg_TetR-rel_C_sf"/>
</dbReference>
<dbReference type="Proteomes" id="UP001205612">
    <property type="component" value="Unassembled WGS sequence"/>
</dbReference>
<dbReference type="PANTHER" id="PTHR30055">
    <property type="entry name" value="HTH-TYPE TRANSCRIPTIONAL REGULATOR RUTR"/>
    <property type="match status" value="1"/>
</dbReference>